<reference evidence="2 3" key="1">
    <citation type="submission" date="2018-08" db="EMBL/GenBank/DDBJ databases">
        <title>Genomic investigation of the strawberry pathogen Phytophthora fragariae indicates pathogenicity is determined by transcriptional variation in three key races.</title>
        <authorList>
            <person name="Adams T.M."/>
            <person name="Armitage A.D."/>
            <person name="Sobczyk M.K."/>
            <person name="Bates H.J."/>
            <person name="Dunwell J.M."/>
            <person name="Nellist C.F."/>
            <person name="Harrison R.J."/>
        </authorList>
    </citation>
    <scope>NUCLEOTIDE SEQUENCE [LARGE SCALE GENOMIC DNA]</scope>
    <source>
        <strain evidence="2 3">SCRP333</strain>
    </source>
</reference>
<proteinExistence type="predicted"/>
<feature type="compositionally biased region" description="Basic and acidic residues" evidence="1">
    <location>
        <begin position="27"/>
        <end position="41"/>
    </location>
</feature>
<feature type="compositionally biased region" description="Basic and acidic residues" evidence="1">
    <location>
        <begin position="48"/>
        <end position="63"/>
    </location>
</feature>
<sequence>MQEGEREEAGRGSASRASRRVQGLPPEETKSLDEVKREARKANAAKRKAAEEKKKLAAAEEQRSYGLDVQDAHQVLLDDGPGEDPPNDVVSVTAGDEELKMALGMPEDEVEILEDPARRLEDAPNEVSLVVDGITDSPQPDAEVEVIPEGDVELLDKVSLVKTEKPLATVQEDTELPGVDPAVPVLETPGPQPVETPRRDLGVSVAEIQARDYVAEQVRRWERAPSGRISPPSVEYT</sequence>
<name>A0A6A4E0J5_9STRA</name>
<dbReference type="AlphaFoldDB" id="A0A6A4E0J5"/>
<dbReference type="Proteomes" id="UP000434957">
    <property type="component" value="Unassembled WGS sequence"/>
</dbReference>
<protein>
    <submittedName>
        <fullName evidence="2">Uncharacterized protein</fullName>
    </submittedName>
</protein>
<evidence type="ECO:0000256" key="1">
    <source>
        <dbReference type="SAM" id="MobiDB-lite"/>
    </source>
</evidence>
<gene>
    <name evidence="2" type="ORF">PR003_g19057</name>
</gene>
<accession>A0A6A4E0J5</accession>
<dbReference type="EMBL" id="QXFT01001575">
    <property type="protein sequence ID" value="KAE9315163.1"/>
    <property type="molecule type" value="Genomic_DNA"/>
</dbReference>
<feature type="region of interest" description="Disordered" evidence="1">
    <location>
        <begin position="169"/>
        <end position="203"/>
    </location>
</feature>
<comment type="caution">
    <text evidence="2">The sequence shown here is derived from an EMBL/GenBank/DDBJ whole genome shotgun (WGS) entry which is preliminary data.</text>
</comment>
<feature type="region of interest" description="Disordered" evidence="1">
    <location>
        <begin position="1"/>
        <end position="88"/>
    </location>
</feature>
<keyword evidence="3" id="KW-1185">Reference proteome</keyword>
<organism evidence="2 3">
    <name type="scientific">Phytophthora rubi</name>
    <dbReference type="NCBI Taxonomy" id="129364"/>
    <lineage>
        <taxon>Eukaryota</taxon>
        <taxon>Sar</taxon>
        <taxon>Stramenopiles</taxon>
        <taxon>Oomycota</taxon>
        <taxon>Peronosporomycetes</taxon>
        <taxon>Peronosporales</taxon>
        <taxon>Peronosporaceae</taxon>
        <taxon>Phytophthora</taxon>
    </lineage>
</organism>
<evidence type="ECO:0000313" key="2">
    <source>
        <dbReference type="EMBL" id="KAE9315163.1"/>
    </source>
</evidence>
<evidence type="ECO:0000313" key="3">
    <source>
        <dbReference type="Proteomes" id="UP000434957"/>
    </source>
</evidence>